<evidence type="ECO:0000313" key="3">
    <source>
        <dbReference type="Proteomes" id="UP001501536"/>
    </source>
</evidence>
<dbReference type="Pfam" id="PF11855">
    <property type="entry name" value="DUF3375"/>
    <property type="match status" value="1"/>
</dbReference>
<accession>A0ABP7DSC9</accession>
<evidence type="ECO:0000313" key="2">
    <source>
        <dbReference type="EMBL" id="GAA3708841.1"/>
    </source>
</evidence>
<comment type="caution">
    <text evidence="2">The sequence shown here is derived from an EMBL/GenBank/DDBJ whole genome shotgun (WGS) entry which is preliminary data.</text>
</comment>
<dbReference type="EMBL" id="BAABCJ010000006">
    <property type="protein sequence ID" value="GAA3708841.1"/>
    <property type="molecule type" value="Genomic_DNA"/>
</dbReference>
<organism evidence="2 3">
    <name type="scientific">Zhihengliuella alba</name>
    <dbReference type="NCBI Taxonomy" id="547018"/>
    <lineage>
        <taxon>Bacteria</taxon>
        <taxon>Bacillati</taxon>
        <taxon>Actinomycetota</taxon>
        <taxon>Actinomycetes</taxon>
        <taxon>Micrococcales</taxon>
        <taxon>Micrococcaceae</taxon>
        <taxon>Zhihengliuella</taxon>
    </lineage>
</organism>
<feature type="region of interest" description="Disordered" evidence="1">
    <location>
        <begin position="468"/>
        <end position="496"/>
    </location>
</feature>
<name>A0ABP7DSC9_9MICC</name>
<sequence>MLPTHPAASAWADQLEFRESAGWRLLSAAPWVAAFLRTEFGTASPRVGLEPFHASLDAFLKHLRAQTPAVVLNESWQAQQYADSWVRSGFLARPLIEGRFVYEPTAHTARVLRFLDAVAGSGTNLNSSRLSTLLTSLESLAHETDPDPQARIRQLEAEITERQARLDALRSGEEPALLPPDSALAAARSILDLAADLPADFKRMRDGVHRMLHGIRQEIMESSVTKGVAVGQVLEGDRRLRSTPEGETFRGFTAFLNDPQQQARFRQAVNDVLERDFVDELSPGERHTIANLLRELRRQASEVHATYGKLSESLHAYVQSDELRESEQLRRAIRTAELAVAKSAALRPRTPVAPLRLYAPEFATLSGLGVFDPAEHVAPPRLAAPPALSAADIHRTPSTPPADAEALRTAVVRALVEAAAAEGPGTTPESGRAAAPAVTLGEVFERLDAEHRHLNSVRYLVELARTADAEGPAPPPGDMPTEGTATDGTATESSEAETAVLGSLDAARFQSVSIRQIDGTERTAYLPVVTYTMSGTATEESA</sequence>
<dbReference type="Proteomes" id="UP001501536">
    <property type="component" value="Unassembled WGS sequence"/>
</dbReference>
<reference evidence="3" key="1">
    <citation type="journal article" date="2019" name="Int. J. Syst. Evol. Microbiol.">
        <title>The Global Catalogue of Microorganisms (GCM) 10K type strain sequencing project: providing services to taxonomists for standard genome sequencing and annotation.</title>
        <authorList>
            <consortium name="The Broad Institute Genomics Platform"/>
            <consortium name="The Broad Institute Genome Sequencing Center for Infectious Disease"/>
            <person name="Wu L."/>
            <person name="Ma J."/>
        </authorList>
    </citation>
    <scope>NUCLEOTIDE SEQUENCE [LARGE SCALE GENOMIC DNA]</scope>
    <source>
        <strain evidence="3">JCM 16961</strain>
    </source>
</reference>
<feature type="compositionally biased region" description="Low complexity" evidence="1">
    <location>
        <begin position="479"/>
        <end position="496"/>
    </location>
</feature>
<evidence type="ECO:0008006" key="4">
    <source>
        <dbReference type="Google" id="ProtNLM"/>
    </source>
</evidence>
<keyword evidence="3" id="KW-1185">Reference proteome</keyword>
<proteinExistence type="predicted"/>
<gene>
    <name evidence="2" type="ORF">GCM10022377_23200</name>
</gene>
<dbReference type="RefSeq" id="WP_344884713.1">
    <property type="nucleotide sequence ID" value="NZ_BAABCJ010000006.1"/>
</dbReference>
<evidence type="ECO:0000256" key="1">
    <source>
        <dbReference type="SAM" id="MobiDB-lite"/>
    </source>
</evidence>
<dbReference type="InterPro" id="IPR021804">
    <property type="entry name" value="DUF3375"/>
</dbReference>
<protein>
    <recommendedName>
        <fullName evidence="4">DUF3375 domain-containing protein</fullName>
    </recommendedName>
</protein>